<comment type="caution">
    <text evidence="1">The sequence shown here is derived from an EMBL/GenBank/DDBJ whole genome shotgun (WGS) entry which is preliminary data.</text>
</comment>
<organism evidence="1">
    <name type="scientific">bioreactor metagenome</name>
    <dbReference type="NCBI Taxonomy" id="1076179"/>
    <lineage>
        <taxon>unclassified sequences</taxon>
        <taxon>metagenomes</taxon>
        <taxon>ecological metagenomes</taxon>
    </lineage>
</organism>
<proteinExistence type="predicted"/>
<protein>
    <recommendedName>
        <fullName evidence="2">DUF1795 domain-containing protein</fullName>
    </recommendedName>
</protein>
<accession>A0A645HP26</accession>
<sequence>MNDTIHHMAIADWGLPLVYSELEKVEIENSVSIVAYKRKEINSVEELSLFEYARYMGNSNRGDEIVMEVDQVNPDARFLHITKTTGVKFRAKQYLVFKDNTGYVVTFMATPGTYDKNLNAFEEFYKNVRFE</sequence>
<dbReference type="AlphaFoldDB" id="A0A645HP26"/>
<gene>
    <name evidence="1" type="ORF">SDC9_187524</name>
</gene>
<dbReference type="EMBL" id="VSSQ01096118">
    <property type="protein sequence ID" value="MPN39989.1"/>
    <property type="molecule type" value="Genomic_DNA"/>
</dbReference>
<name>A0A645HP26_9ZZZZ</name>
<evidence type="ECO:0008006" key="2">
    <source>
        <dbReference type="Google" id="ProtNLM"/>
    </source>
</evidence>
<evidence type="ECO:0000313" key="1">
    <source>
        <dbReference type="EMBL" id="MPN39989.1"/>
    </source>
</evidence>
<reference evidence="1" key="1">
    <citation type="submission" date="2019-08" db="EMBL/GenBank/DDBJ databases">
        <authorList>
            <person name="Kucharzyk K."/>
            <person name="Murdoch R.W."/>
            <person name="Higgins S."/>
            <person name="Loffler F."/>
        </authorList>
    </citation>
    <scope>NUCLEOTIDE SEQUENCE</scope>
</reference>